<dbReference type="PANTHER" id="PTHR35011">
    <property type="entry name" value="2,3-DIKETO-L-GULONATE TRAP TRANSPORTER SMALL PERMEASE PROTEIN YIAM"/>
    <property type="match status" value="1"/>
</dbReference>
<proteinExistence type="inferred from homology"/>
<evidence type="ECO:0000256" key="1">
    <source>
        <dbReference type="ARBA" id="ARBA00004429"/>
    </source>
</evidence>
<dbReference type="AlphaFoldDB" id="A0A7J0BNM0"/>
<keyword evidence="2" id="KW-0813">Transport</keyword>
<accession>A0A7J0BNM0</accession>
<evidence type="ECO:0000313" key="12">
    <source>
        <dbReference type="Proteomes" id="UP000503840"/>
    </source>
</evidence>
<dbReference type="Proteomes" id="UP000503840">
    <property type="component" value="Unassembled WGS sequence"/>
</dbReference>
<keyword evidence="4" id="KW-0997">Cell inner membrane</keyword>
<evidence type="ECO:0000256" key="2">
    <source>
        <dbReference type="ARBA" id="ARBA00022448"/>
    </source>
</evidence>
<dbReference type="GO" id="GO:0022857">
    <property type="term" value="F:transmembrane transporter activity"/>
    <property type="evidence" value="ECO:0007669"/>
    <property type="project" value="TreeGrafter"/>
</dbReference>
<evidence type="ECO:0000313" key="11">
    <source>
        <dbReference type="EMBL" id="GFM34802.1"/>
    </source>
</evidence>
<comment type="subcellular location">
    <subcellularLocation>
        <location evidence="1">Cell inner membrane</location>
        <topology evidence="1">Multi-pass membrane protein</topology>
    </subcellularLocation>
</comment>
<evidence type="ECO:0000256" key="6">
    <source>
        <dbReference type="ARBA" id="ARBA00022989"/>
    </source>
</evidence>
<dbReference type="Pfam" id="PF04290">
    <property type="entry name" value="DctQ"/>
    <property type="match status" value="1"/>
</dbReference>
<dbReference type="GO" id="GO:0005886">
    <property type="term" value="C:plasma membrane"/>
    <property type="evidence" value="ECO:0007669"/>
    <property type="project" value="UniProtKB-SubCell"/>
</dbReference>
<feature type="transmembrane region" description="Helical" evidence="9">
    <location>
        <begin position="32"/>
        <end position="51"/>
    </location>
</feature>
<protein>
    <submittedName>
        <fullName evidence="11">C4-dicarboxylate ABC transporter substrate-binding protein</fullName>
    </submittedName>
</protein>
<comment type="similarity">
    <text evidence="8">Belongs to the TRAP transporter small permease family.</text>
</comment>
<dbReference type="RefSeq" id="WP_174406459.1">
    <property type="nucleotide sequence ID" value="NZ_BLVO01000016.1"/>
</dbReference>
<evidence type="ECO:0000256" key="3">
    <source>
        <dbReference type="ARBA" id="ARBA00022475"/>
    </source>
</evidence>
<comment type="caution">
    <text evidence="11">The sequence shown here is derived from an EMBL/GenBank/DDBJ whole genome shotgun (WGS) entry which is preliminary data.</text>
</comment>
<dbReference type="GO" id="GO:0015740">
    <property type="term" value="P:C4-dicarboxylate transport"/>
    <property type="evidence" value="ECO:0007669"/>
    <property type="project" value="TreeGrafter"/>
</dbReference>
<keyword evidence="6 9" id="KW-1133">Transmembrane helix</keyword>
<name>A0A7J0BNM0_9BACT</name>
<dbReference type="InterPro" id="IPR055348">
    <property type="entry name" value="DctQ"/>
</dbReference>
<evidence type="ECO:0000256" key="9">
    <source>
        <dbReference type="SAM" id="Phobius"/>
    </source>
</evidence>
<keyword evidence="12" id="KW-1185">Reference proteome</keyword>
<keyword evidence="3" id="KW-1003">Cell membrane</keyword>
<reference evidence="11 12" key="1">
    <citation type="submission" date="2020-05" db="EMBL/GenBank/DDBJ databases">
        <title>Draft genome sequence of Desulfovibrio sp. strain HN2T.</title>
        <authorList>
            <person name="Ueno A."/>
            <person name="Tamazawa S."/>
            <person name="Tamamura S."/>
            <person name="Murakami T."/>
            <person name="Kiyama T."/>
            <person name="Inomata H."/>
            <person name="Amano Y."/>
            <person name="Miyakawa K."/>
            <person name="Tamaki H."/>
            <person name="Naganuma T."/>
            <person name="Kaneko K."/>
        </authorList>
    </citation>
    <scope>NUCLEOTIDE SEQUENCE [LARGE SCALE GENOMIC DNA]</scope>
    <source>
        <strain evidence="11 12">HN2</strain>
    </source>
</reference>
<keyword evidence="5 9" id="KW-0812">Transmembrane</keyword>
<sequence length="184" mass="20049">MHSVSNVRSRLLALLNLLSAYADTLCRVMLFLACFGMVAVIGAQVFFRYVLNYSLFWSEELGRVLLVQLTFFGAAVAYRASAHIGVDTVVCRLSPAGRTMAARLTHVACLFLFVVMAVYGFKFADFLSVQMTTTLGVSKRIPFLAVPVSGCIMALHCLCFLFGPPSSTPCVSASARQGREDSRA</sequence>
<feature type="transmembrane region" description="Helical" evidence="9">
    <location>
        <begin position="141"/>
        <end position="163"/>
    </location>
</feature>
<dbReference type="PANTHER" id="PTHR35011:SF2">
    <property type="entry name" value="2,3-DIKETO-L-GULONATE TRAP TRANSPORTER SMALL PERMEASE PROTEIN YIAM"/>
    <property type="match status" value="1"/>
</dbReference>
<gene>
    <name evidence="11" type="ORF">DSM101010T_31670</name>
</gene>
<feature type="transmembrane region" description="Helical" evidence="9">
    <location>
        <begin position="100"/>
        <end position="121"/>
    </location>
</feature>
<dbReference type="InterPro" id="IPR007387">
    <property type="entry name" value="TRAP_DctQ"/>
</dbReference>
<feature type="domain" description="Tripartite ATP-independent periplasmic transporters DctQ component" evidence="10">
    <location>
        <begin position="37"/>
        <end position="162"/>
    </location>
</feature>
<evidence type="ECO:0000256" key="7">
    <source>
        <dbReference type="ARBA" id="ARBA00023136"/>
    </source>
</evidence>
<evidence type="ECO:0000256" key="8">
    <source>
        <dbReference type="ARBA" id="ARBA00038436"/>
    </source>
</evidence>
<keyword evidence="7 9" id="KW-0472">Membrane</keyword>
<evidence type="ECO:0000256" key="5">
    <source>
        <dbReference type="ARBA" id="ARBA00022692"/>
    </source>
</evidence>
<feature type="transmembrane region" description="Helical" evidence="9">
    <location>
        <begin position="63"/>
        <end position="80"/>
    </location>
</feature>
<evidence type="ECO:0000256" key="4">
    <source>
        <dbReference type="ARBA" id="ARBA00022519"/>
    </source>
</evidence>
<dbReference type="EMBL" id="BLVO01000016">
    <property type="protein sequence ID" value="GFM34802.1"/>
    <property type="molecule type" value="Genomic_DNA"/>
</dbReference>
<organism evidence="11 12">
    <name type="scientific">Desulfovibrio subterraneus</name>
    <dbReference type="NCBI Taxonomy" id="2718620"/>
    <lineage>
        <taxon>Bacteria</taxon>
        <taxon>Pseudomonadati</taxon>
        <taxon>Thermodesulfobacteriota</taxon>
        <taxon>Desulfovibrionia</taxon>
        <taxon>Desulfovibrionales</taxon>
        <taxon>Desulfovibrionaceae</taxon>
        <taxon>Desulfovibrio</taxon>
    </lineage>
</organism>
<evidence type="ECO:0000259" key="10">
    <source>
        <dbReference type="Pfam" id="PF04290"/>
    </source>
</evidence>